<comment type="caution">
    <text evidence="2">The sequence shown here is derived from an EMBL/GenBank/DDBJ whole genome shotgun (WGS) entry which is preliminary data.</text>
</comment>
<reference evidence="2 3" key="1">
    <citation type="submission" date="2017-03" db="EMBL/GenBank/DDBJ databases">
        <title>Genomes of endolithic fungi from Antarctica.</title>
        <authorList>
            <person name="Coleine C."/>
            <person name="Masonjones S."/>
            <person name="Stajich J.E."/>
        </authorList>
    </citation>
    <scope>NUCLEOTIDE SEQUENCE [LARGE SCALE GENOMIC DNA]</scope>
    <source>
        <strain evidence="2 3">CCFEE 6314</strain>
    </source>
</reference>
<dbReference type="EMBL" id="NAJM01000001">
    <property type="protein sequence ID" value="RVX76122.1"/>
    <property type="molecule type" value="Genomic_DNA"/>
</dbReference>
<sequence length="587" mass="65442">MTTNSPPRCVLQDTIGLGDFLTLDEATILHQIHAAFQPELERLKNATAVEGTAEQRRANGTSDQPSPSQILYGTNYDEINRTLVGVLALRWILNNDYHRFTQGQPLDTKLTQSSFQWLHDLFFQGLTSSEDMFALILSMVINDLGKDPNLVKDFESLTHRSIPDQNHDAILLEAANVDMIPALRYLTEEKKQEVLKGLELGSELNAGQLAQAESVPFNLEGLYEMRGHLHAFELKFMEQILDVAAAAGHLDCRGARNFIEPVHQAFKMVREVSLDIIDGKSNLRQGYDKVLTKRGNLLVRAGFRKLSVGADEDRALLRLLTMGRTTDKHQAELFSEAFQALEVPVKAQLVRGLNIDGNVNETAVLPYYMPAIMSKTLERTRDLSQEDRQRALTSLMKYLARVLATDPGDTRYTPDGQVPGIIIERNMSIVQEVIDSPAFKANPSFDALDVPDGHVLLRRPSNMDATNLAIQLVTSPTGSPPYNNHTIDDGYTGWTTGGGITFGIVVLAFLCILVILILATAHGVARLHESGYDHPYVRAVMIPKTHNNYGTVDNMDKPQYNDIVSSVDWKMDDDRLAYLSMADWDVV</sequence>
<dbReference type="VEuPathDB" id="FungiDB:PV10_01541"/>
<protein>
    <submittedName>
        <fullName evidence="2">Uncharacterized protein</fullName>
    </submittedName>
</protein>
<keyword evidence="1" id="KW-0472">Membrane</keyword>
<evidence type="ECO:0000313" key="2">
    <source>
        <dbReference type="EMBL" id="RVX76122.1"/>
    </source>
</evidence>
<gene>
    <name evidence="2" type="ORF">B0A52_00479</name>
</gene>
<dbReference type="AlphaFoldDB" id="A0A438NK73"/>
<dbReference type="Pfam" id="PF20717">
    <property type="entry name" value="DUF6829"/>
    <property type="match status" value="1"/>
</dbReference>
<dbReference type="Proteomes" id="UP000288859">
    <property type="component" value="Unassembled WGS sequence"/>
</dbReference>
<feature type="transmembrane region" description="Helical" evidence="1">
    <location>
        <begin position="500"/>
        <end position="521"/>
    </location>
</feature>
<dbReference type="OrthoDB" id="5295627at2759"/>
<keyword evidence="1" id="KW-0812">Transmembrane</keyword>
<proteinExistence type="predicted"/>
<accession>A0A438NK73</accession>
<organism evidence="2 3">
    <name type="scientific">Exophiala mesophila</name>
    <name type="common">Black yeast-like fungus</name>
    <dbReference type="NCBI Taxonomy" id="212818"/>
    <lineage>
        <taxon>Eukaryota</taxon>
        <taxon>Fungi</taxon>
        <taxon>Dikarya</taxon>
        <taxon>Ascomycota</taxon>
        <taxon>Pezizomycotina</taxon>
        <taxon>Eurotiomycetes</taxon>
        <taxon>Chaetothyriomycetidae</taxon>
        <taxon>Chaetothyriales</taxon>
        <taxon>Herpotrichiellaceae</taxon>
        <taxon>Exophiala</taxon>
    </lineage>
</organism>
<dbReference type="VEuPathDB" id="FungiDB:PV10_01542"/>
<dbReference type="InterPro" id="IPR049232">
    <property type="entry name" value="DUF6829"/>
</dbReference>
<evidence type="ECO:0000313" key="3">
    <source>
        <dbReference type="Proteomes" id="UP000288859"/>
    </source>
</evidence>
<keyword evidence="1" id="KW-1133">Transmembrane helix</keyword>
<evidence type="ECO:0000256" key="1">
    <source>
        <dbReference type="SAM" id="Phobius"/>
    </source>
</evidence>
<name>A0A438NK73_EXOME</name>